<keyword evidence="2 4" id="KW-0479">Metal-binding</keyword>
<dbReference type="Gene3D" id="3.30.2320.80">
    <property type="match status" value="1"/>
</dbReference>
<dbReference type="PIRSF" id="PIRSF004761">
    <property type="entry name" value="Hydrgn_mat_HypA"/>
    <property type="match status" value="1"/>
</dbReference>
<dbReference type="RefSeq" id="WP_113920370.1">
    <property type="nucleotide sequence ID" value="NZ_QNRX01000006.1"/>
</dbReference>
<dbReference type="OrthoDB" id="9800361at2"/>
<dbReference type="PANTHER" id="PTHR34535">
    <property type="entry name" value="HYDROGENASE MATURATION FACTOR HYPA"/>
    <property type="match status" value="1"/>
</dbReference>
<dbReference type="Proteomes" id="UP000253490">
    <property type="component" value="Unassembled WGS sequence"/>
</dbReference>
<comment type="similarity">
    <text evidence="4">Belongs to the HypA/HybF family.</text>
</comment>
<dbReference type="AlphaFoldDB" id="A0A366I940"/>
<dbReference type="Pfam" id="PF01155">
    <property type="entry name" value="HypA"/>
    <property type="match status" value="1"/>
</dbReference>
<organism evidence="5 6">
    <name type="scientific">Alkalibaculum bacchi</name>
    <dbReference type="NCBI Taxonomy" id="645887"/>
    <lineage>
        <taxon>Bacteria</taxon>
        <taxon>Bacillati</taxon>
        <taxon>Bacillota</taxon>
        <taxon>Clostridia</taxon>
        <taxon>Eubacteriales</taxon>
        <taxon>Eubacteriaceae</taxon>
        <taxon>Alkalibaculum</taxon>
    </lineage>
</organism>
<keyword evidence="3 4" id="KW-0862">Zinc</keyword>
<evidence type="ECO:0000313" key="6">
    <source>
        <dbReference type="Proteomes" id="UP000253490"/>
    </source>
</evidence>
<dbReference type="GO" id="GO:0008270">
    <property type="term" value="F:zinc ion binding"/>
    <property type="evidence" value="ECO:0007669"/>
    <property type="project" value="UniProtKB-UniRule"/>
</dbReference>
<sequence length="113" mass="12470">MHELGIMYHIVEKVLKVVESNQLQEVEAIVLQVGELSSVVPRYLHACFPAAVDGTLLKNTKLEVEILTANGICRACGKVFPLVANSEVCPECQSNEFEMISGGDFYLKEIRAC</sequence>
<dbReference type="PANTHER" id="PTHR34535:SF3">
    <property type="entry name" value="HYDROGENASE MATURATION FACTOR HYPA"/>
    <property type="match status" value="1"/>
</dbReference>
<feature type="binding site" evidence="4">
    <location>
        <position position="73"/>
    </location>
    <ligand>
        <name>Zn(2+)</name>
        <dbReference type="ChEBI" id="CHEBI:29105"/>
    </ligand>
</feature>
<dbReference type="GO" id="GO:0016151">
    <property type="term" value="F:nickel cation binding"/>
    <property type="evidence" value="ECO:0007669"/>
    <property type="project" value="UniProtKB-UniRule"/>
</dbReference>
<comment type="caution">
    <text evidence="5">The sequence shown here is derived from an EMBL/GenBank/DDBJ whole genome shotgun (WGS) entry which is preliminary data.</text>
</comment>
<evidence type="ECO:0000313" key="5">
    <source>
        <dbReference type="EMBL" id="RBP66045.1"/>
    </source>
</evidence>
<reference evidence="5 6" key="1">
    <citation type="submission" date="2018-06" db="EMBL/GenBank/DDBJ databases">
        <title>Genomic Encyclopedia of Type Strains, Phase IV (KMG-IV): sequencing the most valuable type-strain genomes for metagenomic binning, comparative biology and taxonomic classification.</title>
        <authorList>
            <person name="Goeker M."/>
        </authorList>
    </citation>
    <scope>NUCLEOTIDE SEQUENCE [LARGE SCALE GENOMIC DNA]</scope>
    <source>
        <strain evidence="5 6">DSM 22112</strain>
    </source>
</reference>
<protein>
    <recommendedName>
        <fullName evidence="4">Hydrogenase maturation factor HypA</fullName>
    </recommendedName>
</protein>
<dbReference type="InterPro" id="IPR000688">
    <property type="entry name" value="HypA/HybF"/>
</dbReference>
<name>A0A366I940_9FIRM</name>
<proteinExistence type="inferred from homology"/>
<feature type="binding site" evidence="4">
    <location>
        <position position="89"/>
    </location>
    <ligand>
        <name>Zn(2+)</name>
        <dbReference type="ChEBI" id="CHEBI:29105"/>
    </ligand>
</feature>
<evidence type="ECO:0000256" key="3">
    <source>
        <dbReference type="ARBA" id="ARBA00022833"/>
    </source>
</evidence>
<dbReference type="EMBL" id="QNRX01000006">
    <property type="protein sequence ID" value="RBP66045.1"/>
    <property type="molecule type" value="Genomic_DNA"/>
</dbReference>
<accession>A0A366I940</accession>
<keyword evidence="6" id="KW-1185">Reference proteome</keyword>
<evidence type="ECO:0000256" key="1">
    <source>
        <dbReference type="ARBA" id="ARBA00022596"/>
    </source>
</evidence>
<feature type="binding site" evidence="4">
    <location>
        <position position="76"/>
    </location>
    <ligand>
        <name>Zn(2+)</name>
        <dbReference type="ChEBI" id="CHEBI:29105"/>
    </ligand>
</feature>
<dbReference type="HAMAP" id="MF_00213">
    <property type="entry name" value="HypA_HybF"/>
    <property type="match status" value="1"/>
</dbReference>
<evidence type="ECO:0000256" key="4">
    <source>
        <dbReference type="HAMAP-Rule" id="MF_00213"/>
    </source>
</evidence>
<keyword evidence="1 4" id="KW-0533">Nickel</keyword>
<feature type="binding site" evidence="4">
    <location>
        <position position="92"/>
    </location>
    <ligand>
        <name>Zn(2+)</name>
        <dbReference type="ChEBI" id="CHEBI:29105"/>
    </ligand>
</feature>
<evidence type="ECO:0000256" key="2">
    <source>
        <dbReference type="ARBA" id="ARBA00022723"/>
    </source>
</evidence>
<feature type="binding site" evidence="4">
    <location>
        <position position="2"/>
    </location>
    <ligand>
        <name>Ni(2+)</name>
        <dbReference type="ChEBI" id="CHEBI:49786"/>
    </ligand>
</feature>
<dbReference type="GO" id="GO:0051604">
    <property type="term" value="P:protein maturation"/>
    <property type="evidence" value="ECO:0007669"/>
    <property type="project" value="InterPro"/>
</dbReference>
<comment type="function">
    <text evidence="4">Involved in the maturation of [NiFe] hydrogenases. Required for nickel insertion into the metal center of the hydrogenase.</text>
</comment>
<gene>
    <name evidence="4" type="primary">hypA</name>
    <name evidence="5" type="ORF">DES36_106158</name>
</gene>